<dbReference type="KEGG" id="halc:EY643_00905"/>
<keyword evidence="1 4" id="KW-0808">Transferase</keyword>
<organism evidence="4 5">
    <name type="scientific">Halioglobus maricola</name>
    <dbReference type="NCBI Taxonomy" id="2601894"/>
    <lineage>
        <taxon>Bacteria</taxon>
        <taxon>Pseudomonadati</taxon>
        <taxon>Pseudomonadota</taxon>
        <taxon>Gammaproteobacteria</taxon>
        <taxon>Cellvibrionales</taxon>
        <taxon>Halieaceae</taxon>
        <taxon>Halioglobus</taxon>
    </lineage>
</organism>
<dbReference type="GO" id="GO:0016757">
    <property type="term" value="F:glycosyltransferase activity"/>
    <property type="evidence" value="ECO:0007669"/>
    <property type="project" value="InterPro"/>
</dbReference>
<proteinExistence type="predicted"/>
<reference evidence="4 5" key="1">
    <citation type="submission" date="2019-02" db="EMBL/GenBank/DDBJ databases">
        <authorList>
            <person name="Li S.-H."/>
        </authorList>
    </citation>
    <scope>NUCLEOTIDE SEQUENCE [LARGE SCALE GENOMIC DNA]</scope>
    <source>
        <strain evidence="4 5">IMCC14385</strain>
    </source>
</reference>
<name>A0A5P9NEZ6_9GAMM</name>
<evidence type="ECO:0000259" key="3">
    <source>
        <dbReference type="Pfam" id="PF13439"/>
    </source>
</evidence>
<dbReference type="OrthoDB" id="9801609at2"/>
<evidence type="ECO:0000259" key="2">
    <source>
        <dbReference type="Pfam" id="PF00534"/>
    </source>
</evidence>
<dbReference type="Gene3D" id="3.40.50.2000">
    <property type="entry name" value="Glycogen Phosphorylase B"/>
    <property type="match status" value="2"/>
</dbReference>
<evidence type="ECO:0000313" key="4">
    <source>
        <dbReference type="EMBL" id="QFU74320.1"/>
    </source>
</evidence>
<evidence type="ECO:0000256" key="1">
    <source>
        <dbReference type="ARBA" id="ARBA00022679"/>
    </source>
</evidence>
<dbReference type="SUPFAM" id="SSF53756">
    <property type="entry name" value="UDP-Glycosyltransferase/glycogen phosphorylase"/>
    <property type="match status" value="1"/>
</dbReference>
<dbReference type="CDD" id="cd03809">
    <property type="entry name" value="GT4_MtfB-like"/>
    <property type="match status" value="1"/>
</dbReference>
<sequence>MGELFASQYQFAAWAKHDRPDLYWSPRHHLPGVLEKSMPAVVTVHDVVWKSLSQTMSRRGRIAEQLLMGRSLKRADQIICVSDFTRRAVQKHWPRYAEKATTIYSGADGLVADPILSDLPCLPDKFFLFVGTQEPRKNIDTLLAAYANLAAVEADVPDLVLVGCSGWGGVDARDLIRKMGPELKVTLLNEVTDAELSRLYQGALCLVLPSWLEGFGLPVAEAMHFGLPSIVSSTGALPEIAGDSALLIEPGCVESISSALALFAKDSNLRETLAENAKRRAVLFQWGDCSQRTQTLFASVISAHVSSVAP</sequence>
<dbReference type="InterPro" id="IPR001296">
    <property type="entry name" value="Glyco_trans_1"/>
</dbReference>
<evidence type="ECO:0000313" key="5">
    <source>
        <dbReference type="Proteomes" id="UP000326287"/>
    </source>
</evidence>
<gene>
    <name evidence="4" type="ORF">EY643_00905</name>
</gene>
<accession>A0A5P9NEZ6</accession>
<dbReference type="EMBL" id="CP036422">
    <property type="protein sequence ID" value="QFU74320.1"/>
    <property type="molecule type" value="Genomic_DNA"/>
</dbReference>
<dbReference type="Pfam" id="PF00534">
    <property type="entry name" value="Glycos_transf_1"/>
    <property type="match status" value="1"/>
</dbReference>
<dbReference type="Pfam" id="PF13439">
    <property type="entry name" value="Glyco_transf_4"/>
    <property type="match status" value="1"/>
</dbReference>
<dbReference type="PANTHER" id="PTHR46401">
    <property type="entry name" value="GLYCOSYLTRANSFERASE WBBK-RELATED"/>
    <property type="match status" value="1"/>
</dbReference>
<feature type="domain" description="Glycosyl transferase family 1" evidence="2">
    <location>
        <begin position="124"/>
        <end position="280"/>
    </location>
</feature>
<dbReference type="InterPro" id="IPR028098">
    <property type="entry name" value="Glyco_trans_4-like_N"/>
</dbReference>
<dbReference type="AlphaFoldDB" id="A0A5P9NEZ6"/>
<dbReference type="Proteomes" id="UP000326287">
    <property type="component" value="Chromosome"/>
</dbReference>
<dbReference type="PANTHER" id="PTHR46401:SF2">
    <property type="entry name" value="GLYCOSYLTRANSFERASE WBBK-RELATED"/>
    <property type="match status" value="1"/>
</dbReference>
<protein>
    <submittedName>
        <fullName evidence="4">Glycosyltransferase family 1 protein</fullName>
    </submittedName>
</protein>
<feature type="domain" description="Glycosyltransferase subfamily 4-like N-terminal" evidence="3">
    <location>
        <begin position="7"/>
        <end position="108"/>
    </location>
</feature>
<keyword evidence="5" id="KW-1185">Reference proteome</keyword>